<evidence type="ECO:0000313" key="2">
    <source>
        <dbReference type="Proteomes" id="UP000805704"/>
    </source>
</evidence>
<keyword evidence="2" id="KW-1185">Reference proteome</keyword>
<sequence length="607" mass="67715">MMPLPFKRHFDFPPYDTIFSSWRTRTPDFHMLADFPPIMNVPRVEVFCDEAKLTLLVDKRFNSIVLTGEEMQLGEGCYSNSELPNQFVFTYSLDECGTARVMQNGFAMFTNSLHLNFKKGSPTWWQTPSTVHISCIPKRSYVHPNFVPTFDIKAMNPSWTRAAESNVYKRGQVVNLQVSAKTRPEQQLFIQSCFVSASPDPQTKPRHAVIMNKGCTVPLGSPHAIVKFVASDRADVVNFVLNTSYLIPELYIQCSVLLSDQGVTSGSKSCNYDVIQSRWEDLSRTPEVCKCCTSKCKGLSVKQLPEVSDARAIVSTGPFVIVDKDVEMSPEPSVSEPQETPRAPVVDSMQSDAYGVVTEDVIPSGTSISRSKLSSPPNNRVVVRQDPVARLTIWLPGQVQDAEHGDNTVSESEDKLTVGLEASNTDVPELQPSTTDQESLLNTPTNKIGDENLDFLTLNWIIPPQLENAALIEDPKRKMWLGRLGLFGTEAPQEDDVPLPDETTMNLDQNDFNKVRDQLVRREADAAVTPQEGTNDRPVIRSKLQFSKSSDGSQTLSYEEEVVKQQEGEGRMKRLGMDGTKGKRLCSTFLDLLRYIFGSVLSVCSCM</sequence>
<dbReference type="EMBL" id="CM024799">
    <property type="protein sequence ID" value="KAG8013567.1"/>
    <property type="molecule type" value="Genomic_DNA"/>
</dbReference>
<accession>A0ACB7FGD2</accession>
<gene>
    <name evidence="1" type="primary">ZP3.3</name>
    <name evidence="1" type="ORF">GBF38_022008</name>
</gene>
<protein>
    <submittedName>
        <fullName evidence="1">Zona pellucida sperm-binding protein 3</fullName>
    </submittedName>
</protein>
<dbReference type="Proteomes" id="UP000805704">
    <property type="component" value="Chromosome 11"/>
</dbReference>
<name>A0ACB7FGD2_NIBAL</name>
<reference evidence="1" key="1">
    <citation type="submission" date="2020-04" db="EMBL/GenBank/DDBJ databases">
        <title>A chromosome-scale assembly and high-density genetic map of the yellow drum (Nibea albiflora) genome.</title>
        <authorList>
            <person name="Xu D."/>
            <person name="Zhang W."/>
            <person name="Chen R."/>
            <person name="Tan P."/>
            <person name="Wang L."/>
            <person name="Song H."/>
            <person name="Tian L."/>
            <person name="Zhu Q."/>
            <person name="Wang B."/>
        </authorList>
    </citation>
    <scope>NUCLEOTIDE SEQUENCE</scope>
    <source>
        <strain evidence="1">ZJHYS-2018</strain>
    </source>
</reference>
<evidence type="ECO:0000313" key="1">
    <source>
        <dbReference type="EMBL" id="KAG8013567.1"/>
    </source>
</evidence>
<proteinExistence type="predicted"/>
<comment type="caution">
    <text evidence="1">The sequence shown here is derived from an EMBL/GenBank/DDBJ whole genome shotgun (WGS) entry which is preliminary data.</text>
</comment>
<organism evidence="1 2">
    <name type="scientific">Nibea albiflora</name>
    <name type="common">Yellow drum</name>
    <name type="synonym">Corvina albiflora</name>
    <dbReference type="NCBI Taxonomy" id="240163"/>
    <lineage>
        <taxon>Eukaryota</taxon>
        <taxon>Metazoa</taxon>
        <taxon>Chordata</taxon>
        <taxon>Craniata</taxon>
        <taxon>Vertebrata</taxon>
        <taxon>Euteleostomi</taxon>
        <taxon>Actinopterygii</taxon>
        <taxon>Neopterygii</taxon>
        <taxon>Teleostei</taxon>
        <taxon>Neoteleostei</taxon>
        <taxon>Acanthomorphata</taxon>
        <taxon>Eupercaria</taxon>
        <taxon>Sciaenidae</taxon>
        <taxon>Nibea</taxon>
    </lineage>
</organism>